<dbReference type="SMART" id="SM00530">
    <property type="entry name" value="HTH_XRE"/>
    <property type="match status" value="1"/>
</dbReference>
<keyword evidence="3" id="KW-1185">Reference proteome</keyword>
<dbReference type="GeneID" id="77848469"/>
<dbReference type="PROSITE" id="PS50943">
    <property type="entry name" value="HTH_CROC1"/>
    <property type="match status" value="1"/>
</dbReference>
<accession>K0XA88</accession>
<dbReference type="CDD" id="cd00093">
    <property type="entry name" value="HTH_XRE"/>
    <property type="match status" value="1"/>
</dbReference>
<dbReference type="InterPro" id="IPR010982">
    <property type="entry name" value="Lambda_DNA-bd_dom_sf"/>
</dbReference>
<dbReference type="SUPFAM" id="SSF47413">
    <property type="entry name" value="lambda repressor-like DNA-binding domains"/>
    <property type="match status" value="1"/>
</dbReference>
<reference evidence="2 3" key="1">
    <citation type="submission" date="2012-08" db="EMBL/GenBank/DDBJ databases">
        <title>The Genome Sequence of Barnesiella intestinihominis YIT 11860.</title>
        <authorList>
            <consortium name="The Broad Institute Genome Sequencing Platform"/>
            <person name="Earl A."/>
            <person name="Ward D."/>
            <person name="Feldgarden M."/>
            <person name="Gevers D."/>
            <person name="Morotomi M."/>
            <person name="Walker B."/>
            <person name="Young S.K."/>
            <person name="Zeng Q."/>
            <person name="Gargeya S."/>
            <person name="Fitzgerald M."/>
            <person name="Haas B."/>
            <person name="Abouelleil A."/>
            <person name="Alvarado L."/>
            <person name="Arachchi H.M."/>
            <person name="Berlin A.M."/>
            <person name="Chapman S.B."/>
            <person name="Goldberg J."/>
            <person name="Griggs A."/>
            <person name="Gujja S."/>
            <person name="Hansen M."/>
            <person name="Howarth C."/>
            <person name="Imamovic A."/>
            <person name="Larimer J."/>
            <person name="McCowen C."/>
            <person name="Montmayeur A."/>
            <person name="Murphy C."/>
            <person name="Neiman D."/>
            <person name="Pearson M."/>
            <person name="Priest M."/>
            <person name="Roberts A."/>
            <person name="Saif S."/>
            <person name="Shea T."/>
            <person name="Sisk P."/>
            <person name="Sykes S."/>
            <person name="Wortman J."/>
            <person name="Nusbaum C."/>
            <person name="Birren B."/>
        </authorList>
    </citation>
    <scope>NUCLEOTIDE SEQUENCE [LARGE SCALE GENOMIC DNA]</scope>
    <source>
        <strain evidence="2 3">YIT 11860</strain>
    </source>
</reference>
<feature type="domain" description="HTH cro/C1-type" evidence="1">
    <location>
        <begin position="8"/>
        <end position="61"/>
    </location>
</feature>
<dbReference type="OrthoDB" id="9805309at2"/>
<proteinExistence type="predicted"/>
<name>K0XA88_9BACT</name>
<dbReference type="EMBL" id="ADLE01000008">
    <property type="protein sequence ID" value="EJZ64694.1"/>
    <property type="molecule type" value="Genomic_DNA"/>
</dbReference>
<dbReference type="Pfam" id="PF13443">
    <property type="entry name" value="HTH_26"/>
    <property type="match status" value="1"/>
</dbReference>
<dbReference type="Proteomes" id="UP000006044">
    <property type="component" value="Unassembled WGS sequence"/>
</dbReference>
<dbReference type="STRING" id="742726.HMPREF9448_01176"/>
<dbReference type="AlphaFoldDB" id="K0XA88"/>
<dbReference type="eggNOG" id="ENOG502ZHYX">
    <property type="taxonomic scope" value="Bacteria"/>
</dbReference>
<protein>
    <recommendedName>
        <fullName evidence="1">HTH cro/C1-type domain-containing protein</fullName>
    </recommendedName>
</protein>
<dbReference type="Gene3D" id="1.10.260.40">
    <property type="entry name" value="lambda repressor-like DNA-binding domains"/>
    <property type="match status" value="1"/>
</dbReference>
<sequence>MKNIGPELNRIMTERRIVRKDIAKEVGITPTYLSAIVRKNSIDCELLDKICKAIGISASYFFDDTHGNHVSDISATTLFGNANVNITQGEVKMLKELLAEKERTIKILMAERNIDRAENESKI</sequence>
<dbReference type="RefSeq" id="WP_008861662.1">
    <property type="nucleotide sequence ID" value="NZ_CAXSNY010000001.1"/>
</dbReference>
<evidence type="ECO:0000313" key="2">
    <source>
        <dbReference type="EMBL" id="EJZ64694.1"/>
    </source>
</evidence>
<dbReference type="InterPro" id="IPR001387">
    <property type="entry name" value="Cro/C1-type_HTH"/>
</dbReference>
<dbReference type="HOGENOM" id="CLU_163160_1_0_10"/>
<comment type="caution">
    <text evidence="2">The sequence shown here is derived from an EMBL/GenBank/DDBJ whole genome shotgun (WGS) entry which is preliminary data.</text>
</comment>
<evidence type="ECO:0000313" key="3">
    <source>
        <dbReference type="Proteomes" id="UP000006044"/>
    </source>
</evidence>
<evidence type="ECO:0000259" key="1">
    <source>
        <dbReference type="PROSITE" id="PS50943"/>
    </source>
</evidence>
<gene>
    <name evidence="2" type="ORF">HMPREF9448_01176</name>
</gene>
<organism evidence="2 3">
    <name type="scientific">Barnesiella intestinihominis YIT 11860</name>
    <dbReference type="NCBI Taxonomy" id="742726"/>
    <lineage>
        <taxon>Bacteria</taxon>
        <taxon>Pseudomonadati</taxon>
        <taxon>Bacteroidota</taxon>
        <taxon>Bacteroidia</taxon>
        <taxon>Bacteroidales</taxon>
        <taxon>Barnesiellaceae</taxon>
        <taxon>Barnesiella</taxon>
    </lineage>
</organism>
<dbReference type="GO" id="GO:0003677">
    <property type="term" value="F:DNA binding"/>
    <property type="evidence" value="ECO:0007669"/>
    <property type="project" value="InterPro"/>
</dbReference>